<dbReference type="GO" id="GO:0006006">
    <property type="term" value="P:glucose metabolic process"/>
    <property type="evidence" value="ECO:0007669"/>
    <property type="project" value="InterPro"/>
</dbReference>
<feature type="domain" description="Glucose-6-phosphate dehydrogenase C-terminal" evidence="2">
    <location>
        <begin position="49"/>
        <end position="125"/>
    </location>
</feature>
<dbReference type="GO" id="GO:0004345">
    <property type="term" value="F:glucose-6-phosphate dehydrogenase activity"/>
    <property type="evidence" value="ECO:0007669"/>
    <property type="project" value="InterPro"/>
</dbReference>
<evidence type="ECO:0000313" key="4">
    <source>
        <dbReference type="Proteomes" id="UP000594638"/>
    </source>
</evidence>
<dbReference type="GO" id="GO:0050661">
    <property type="term" value="F:NADP binding"/>
    <property type="evidence" value="ECO:0007669"/>
    <property type="project" value="InterPro"/>
</dbReference>
<accession>A0A8S0RP00</accession>
<name>A0A8S0RP00_OLEEU</name>
<dbReference type="EMBL" id="CACTIH010003663">
    <property type="protein sequence ID" value="CAA2981120.1"/>
    <property type="molecule type" value="Genomic_DNA"/>
</dbReference>
<dbReference type="Gene3D" id="3.30.360.10">
    <property type="entry name" value="Dihydrodipicolinate Reductase, domain 2"/>
    <property type="match status" value="1"/>
</dbReference>
<protein>
    <submittedName>
        <fullName evidence="3">Glucose-6-phosphate 1-dehydrogenase, chloroplastic</fullName>
    </submittedName>
</protein>
<reference evidence="3 4" key="1">
    <citation type="submission" date="2019-12" db="EMBL/GenBank/DDBJ databases">
        <authorList>
            <person name="Alioto T."/>
            <person name="Alioto T."/>
            <person name="Gomez Garrido J."/>
        </authorList>
    </citation>
    <scope>NUCLEOTIDE SEQUENCE [LARGE SCALE GENOMIC DNA]</scope>
</reference>
<sequence>MATLRGTTLLVFLGLLLLICSSTDANGSNEGFFFGGLRSAFPKAKDAIVHHSIEDTMHDAYERLLLDAIEGERRLFIRSDKLVAACMGSIHAIVEENRRKENHAGAYTIMEVGAHYLAAKHNVRWGDIGGED</sequence>
<dbReference type="Gramene" id="OE9A033818T1">
    <property type="protein sequence ID" value="OE9A033818C1"/>
    <property type="gene ID" value="OE9A033818"/>
</dbReference>
<evidence type="ECO:0000256" key="1">
    <source>
        <dbReference type="SAM" id="SignalP"/>
    </source>
</evidence>
<dbReference type="SUPFAM" id="SSF55347">
    <property type="entry name" value="Glyceraldehyde-3-phosphate dehydrogenase-like, C-terminal domain"/>
    <property type="match status" value="1"/>
</dbReference>
<organism evidence="3 4">
    <name type="scientific">Olea europaea subsp. europaea</name>
    <dbReference type="NCBI Taxonomy" id="158383"/>
    <lineage>
        <taxon>Eukaryota</taxon>
        <taxon>Viridiplantae</taxon>
        <taxon>Streptophyta</taxon>
        <taxon>Embryophyta</taxon>
        <taxon>Tracheophyta</taxon>
        <taxon>Spermatophyta</taxon>
        <taxon>Magnoliopsida</taxon>
        <taxon>eudicotyledons</taxon>
        <taxon>Gunneridae</taxon>
        <taxon>Pentapetalae</taxon>
        <taxon>asterids</taxon>
        <taxon>lamiids</taxon>
        <taxon>Lamiales</taxon>
        <taxon>Oleaceae</taxon>
        <taxon>Oleeae</taxon>
        <taxon>Olea</taxon>
    </lineage>
</organism>
<dbReference type="Pfam" id="PF02781">
    <property type="entry name" value="G6PD_C"/>
    <property type="match status" value="1"/>
</dbReference>
<dbReference type="OrthoDB" id="60984at2759"/>
<keyword evidence="1" id="KW-0732">Signal</keyword>
<dbReference type="AlphaFoldDB" id="A0A8S0RP00"/>
<evidence type="ECO:0000313" key="3">
    <source>
        <dbReference type="EMBL" id="CAA2981120.1"/>
    </source>
</evidence>
<dbReference type="InterPro" id="IPR022675">
    <property type="entry name" value="G6P_DH_C"/>
</dbReference>
<proteinExistence type="predicted"/>
<gene>
    <name evidence="3" type="ORF">OLEA9_A033818</name>
</gene>
<comment type="caution">
    <text evidence="3">The sequence shown here is derived from an EMBL/GenBank/DDBJ whole genome shotgun (WGS) entry which is preliminary data.</text>
</comment>
<feature type="chain" id="PRO_5035756840" evidence="1">
    <location>
        <begin position="26"/>
        <end position="132"/>
    </location>
</feature>
<keyword evidence="4" id="KW-1185">Reference proteome</keyword>
<feature type="signal peptide" evidence="1">
    <location>
        <begin position="1"/>
        <end position="25"/>
    </location>
</feature>
<evidence type="ECO:0000259" key="2">
    <source>
        <dbReference type="Pfam" id="PF02781"/>
    </source>
</evidence>
<dbReference type="Proteomes" id="UP000594638">
    <property type="component" value="Unassembled WGS sequence"/>
</dbReference>